<dbReference type="PANTHER" id="PTHR24055">
    <property type="entry name" value="MITOGEN-ACTIVATED PROTEIN KINASE"/>
    <property type="match status" value="1"/>
</dbReference>
<evidence type="ECO:0000256" key="3">
    <source>
        <dbReference type="ARBA" id="ARBA00022840"/>
    </source>
</evidence>
<dbReference type="InterPro" id="IPR017441">
    <property type="entry name" value="Protein_kinase_ATP_BS"/>
</dbReference>
<evidence type="ECO:0000256" key="2">
    <source>
        <dbReference type="ARBA" id="ARBA00022741"/>
    </source>
</evidence>
<evidence type="ECO:0000313" key="8">
    <source>
        <dbReference type="Proteomes" id="UP001211065"/>
    </source>
</evidence>
<keyword evidence="1" id="KW-0418">Kinase</keyword>
<feature type="domain" description="Protein kinase" evidence="6">
    <location>
        <begin position="1"/>
        <end position="277"/>
    </location>
</feature>
<dbReference type="GO" id="GO:0004674">
    <property type="term" value="F:protein serine/threonine kinase activity"/>
    <property type="evidence" value="ECO:0007669"/>
    <property type="project" value="UniProtKB-KW"/>
</dbReference>
<proteinExistence type="predicted"/>
<dbReference type="PROSITE" id="PS00107">
    <property type="entry name" value="PROTEIN_KINASE_ATP"/>
    <property type="match status" value="1"/>
</dbReference>
<dbReference type="InterPro" id="IPR000719">
    <property type="entry name" value="Prot_kinase_dom"/>
</dbReference>
<evidence type="ECO:0000256" key="4">
    <source>
        <dbReference type="PROSITE-ProRule" id="PRU10141"/>
    </source>
</evidence>
<keyword evidence="3 4" id="KW-0067">ATP-binding</keyword>
<dbReference type="Gene3D" id="3.30.200.20">
    <property type="entry name" value="Phosphorylase Kinase, domain 1"/>
    <property type="match status" value="1"/>
</dbReference>
<organism evidence="7 8">
    <name type="scientific">Clydaea vesicula</name>
    <dbReference type="NCBI Taxonomy" id="447962"/>
    <lineage>
        <taxon>Eukaryota</taxon>
        <taxon>Fungi</taxon>
        <taxon>Fungi incertae sedis</taxon>
        <taxon>Chytridiomycota</taxon>
        <taxon>Chytridiomycota incertae sedis</taxon>
        <taxon>Chytridiomycetes</taxon>
        <taxon>Lobulomycetales</taxon>
        <taxon>Lobulomycetaceae</taxon>
        <taxon>Clydaea</taxon>
    </lineage>
</organism>
<dbReference type="Gene3D" id="1.10.510.10">
    <property type="entry name" value="Transferase(Phosphotransferase) domain 1"/>
    <property type="match status" value="1"/>
</dbReference>
<reference evidence="7" key="1">
    <citation type="submission" date="2020-05" db="EMBL/GenBank/DDBJ databases">
        <title>Phylogenomic resolution of chytrid fungi.</title>
        <authorList>
            <person name="Stajich J.E."/>
            <person name="Amses K."/>
            <person name="Simmons R."/>
            <person name="Seto K."/>
            <person name="Myers J."/>
            <person name="Bonds A."/>
            <person name="Quandt C.A."/>
            <person name="Barry K."/>
            <person name="Liu P."/>
            <person name="Grigoriev I."/>
            <person name="Longcore J.E."/>
            <person name="James T.Y."/>
        </authorList>
    </citation>
    <scope>NUCLEOTIDE SEQUENCE</scope>
    <source>
        <strain evidence="7">JEL0476</strain>
    </source>
</reference>
<feature type="binding site" evidence="4">
    <location>
        <position position="62"/>
    </location>
    <ligand>
        <name>ATP</name>
        <dbReference type="ChEBI" id="CHEBI:30616"/>
    </ligand>
</feature>
<keyword evidence="1" id="KW-0723">Serine/threonine-protein kinase</keyword>
<comment type="caution">
    <text evidence="7">The sequence shown here is derived from an EMBL/GenBank/DDBJ whole genome shotgun (WGS) entry which is preliminary data.</text>
</comment>
<dbReference type="Pfam" id="PF00069">
    <property type="entry name" value="Pkinase"/>
    <property type="match status" value="2"/>
</dbReference>
<feature type="region of interest" description="Disordered" evidence="5">
    <location>
        <begin position="345"/>
        <end position="382"/>
    </location>
</feature>
<gene>
    <name evidence="7" type="ORF">HK099_001550</name>
</gene>
<dbReference type="EMBL" id="JADGJW010001448">
    <property type="protein sequence ID" value="KAJ3203294.1"/>
    <property type="molecule type" value="Genomic_DNA"/>
</dbReference>
<protein>
    <recommendedName>
        <fullName evidence="6">Protein kinase domain-containing protein</fullName>
    </recommendedName>
</protein>
<evidence type="ECO:0000313" key="7">
    <source>
        <dbReference type="EMBL" id="KAJ3203294.1"/>
    </source>
</evidence>
<dbReference type="SUPFAM" id="SSF56112">
    <property type="entry name" value="Protein kinase-like (PK-like)"/>
    <property type="match status" value="1"/>
</dbReference>
<evidence type="ECO:0000259" key="6">
    <source>
        <dbReference type="PROSITE" id="PS50011"/>
    </source>
</evidence>
<evidence type="ECO:0000256" key="1">
    <source>
        <dbReference type="ARBA" id="ARBA00022527"/>
    </source>
</evidence>
<name>A0AAD5TVK7_9FUNG</name>
<dbReference type="InterPro" id="IPR011009">
    <property type="entry name" value="Kinase-like_dom_sf"/>
</dbReference>
<keyword evidence="8" id="KW-1185">Reference proteome</keyword>
<evidence type="ECO:0000256" key="5">
    <source>
        <dbReference type="SAM" id="MobiDB-lite"/>
    </source>
</evidence>
<sequence length="400" mass="46277">MVSKWKYDPNQSKYKKVEKFIDIFDHLGDIYRTHHRLGKGSYAEVFKVSLVNSSGNEHYALKKTHEDADAIRPGICQSTLREINIMQELDNINIMSLNKIYRFHSSQNIFMEMDIASYDLQTLIGNESKHFPIPHADVKTQTLLYRSPEVVLMREKSDGMANYFCEIDMWSCGLIVAELLKGRTLLNPDLCKNEVGLINEFKRIIGFPARNSEIFPDHLYSMDNGYESVNFELTIFENRADDDTRLKKEALSFMRRMIQFDPVKRVKTFEAILDKYLEDQFDAPALKQIYRDNLQALDRKFYMKRNLMIEDLTVTSKELKETKLEGRDSCYGSEVNNVNMEIENTDPSKTNFSPCSSPKYHKSNNSISNVKPSRHSTIPTPPNELAESGVKGIINRFSNI</sequence>
<keyword evidence="1" id="KW-0808">Transferase</keyword>
<dbReference type="GO" id="GO:0005524">
    <property type="term" value="F:ATP binding"/>
    <property type="evidence" value="ECO:0007669"/>
    <property type="project" value="UniProtKB-UniRule"/>
</dbReference>
<feature type="compositionally biased region" description="Polar residues" evidence="5">
    <location>
        <begin position="363"/>
        <end position="378"/>
    </location>
</feature>
<accession>A0AAD5TVK7</accession>
<dbReference type="AlphaFoldDB" id="A0AAD5TVK7"/>
<dbReference type="SMART" id="SM00220">
    <property type="entry name" value="S_TKc"/>
    <property type="match status" value="1"/>
</dbReference>
<dbReference type="Proteomes" id="UP001211065">
    <property type="component" value="Unassembled WGS sequence"/>
</dbReference>
<feature type="compositionally biased region" description="Polar residues" evidence="5">
    <location>
        <begin position="345"/>
        <end position="356"/>
    </location>
</feature>
<dbReference type="PROSITE" id="PS50011">
    <property type="entry name" value="PROTEIN_KINASE_DOM"/>
    <property type="match status" value="1"/>
</dbReference>
<keyword evidence="2 4" id="KW-0547">Nucleotide-binding</keyword>
<dbReference type="InterPro" id="IPR050117">
    <property type="entry name" value="MAPK"/>
</dbReference>